<sequence>MERSEPLRPTCHCGACELHVTPTDGLANARRRACSSRRRRGAMNATVRNGDLRGAALVLHRLETGVARRRFCHIRGIYTHHRRRSDPGEYGINVGGPEGVNPRHPGPVPWSDGINHPSDAISERAN</sequence>
<dbReference type="Proteomes" id="UP000006765">
    <property type="component" value="Unassembled WGS sequence"/>
</dbReference>
<comment type="caution">
    <text evidence="6">The sequence shown here is derived from an EMBL/GenBank/DDBJ whole genome shotgun (WGS) entry which is preliminary data.</text>
</comment>
<evidence type="ECO:0000313" key="7">
    <source>
        <dbReference type="Proteomes" id="UP000006765"/>
    </source>
</evidence>
<dbReference type="GO" id="GO:0046872">
    <property type="term" value="F:metal ion binding"/>
    <property type="evidence" value="ECO:0007669"/>
    <property type="project" value="UniProtKB-KW"/>
</dbReference>
<keyword evidence="3" id="KW-0862">Zinc</keyword>
<reference evidence="6 7" key="1">
    <citation type="journal article" date="2012" name="J. Bacteriol.">
        <title>Draft Genome Sequence of Oceaniovalibus guishaninsula JLT2003T.</title>
        <authorList>
            <person name="Tang K."/>
            <person name="Liu K."/>
            <person name="Jiao N."/>
        </authorList>
    </citation>
    <scope>NUCLEOTIDE SEQUENCE [LARGE SCALE GENOMIC DNA]</scope>
    <source>
        <strain evidence="6 7">JLT2003</strain>
    </source>
</reference>
<protein>
    <submittedName>
        <fullName evidence="6">Glutathione-dependent formaldehyde-activating protein</fullName>
    </submittedName>
</protein>
<proteinExistence type="inferred from homology"/>
<keyword evidence="2" id="KW-0479">Metal-binding</keyword>
<evidence type="ECO:0000256" key="1">
    <source>
        <dbReference type="ARBA" id="ARBA00005495"/>
    </source>
</evidence>
<dbReference type="RefSeq" id="WP_007425536.1">
    <property type="nucleotide sequence ID" value="NZ_AMGO01000007.1"/>
</dbReference>
<dbReference type="STRING" id="1231392.OCGS_0383"/>
<accession>K2HCY8</accession>
<evidence type="ECO:0000313" key="6">
    <source>
        <dbReference type="EMBL" id="EKE45293.1"/>
    </source>
</evidence>
<dbReference type="GO" id="GO:0016846">
    <property type="term" value="F:carbon-sulfur lyase activity"/>
    <property type="evidence" value="ECO:0007669"/>
    <property type="project" value="InterPro"/>
</dbReference>
<dbReference type="eggNOG" id="COG3791">
    <property type="taxonomic scope" value="Bacteria"/>
</dbReference>
<comment type="similarity">
    <text evidence="1">Belongs to the Gfa family.</text>
</comment>
<evidence type="ECO:0000256" key="4">
    <source>
        <dbReference type="SAM" id="MobiDB-lite"/>
    </source>
</evidence>
<gene>
    <name evidence="6" type="ORF">OCGS_0383</name>
</gene>
<evidence type="ECO:0000259" key="5">
    <source>
        <dbReference type="PROSITE" id="PS51891"/>
    </source>
</evidence>
<dbReference type="AlphaFoldDB" id="K2HCY8"/>
<dbReference type="SUPFAM" id="SSF51316">
    <property type="entry name" value="Mss4-like"/>
    <property type="match status" value="1"/>
</dbReference>
<feature type="region of interest" description="Disordered" evidence="4">
    <location>
        <begin position="83"/>
        <end position="126"/>
    </location>
</feature>
<name>K2HCY8_9RHOB</name>
<dbReference type="EMBL" id="AMGO01000007">
    <property type="protein sequence ID" value="EKE45293.1"/>
    <property type="molecule type" value="Genomic_DNA"/>
</dbReference>
<dbReference type="Gene3D" id="2.170.150.70">
    <property type="match status" value="1"/>
</dbReference>
<feature type="domain" description="CENP-V/GFA" evidence="5">
    <location>
        <begin position="7"/>
        <end position="111"/>
    </location>
</feature>
<evidence type="ECO:0000256" key="2">
    <source>
        <dbReference type="ARBA" id="ARBA00022723"/>
    </source>
</evidence>
<dbReference type="PROSITE" id="PS51891">
    <property type="entry name" value="CENP_V_GFA"/>
    <property type="match status" value="1"/>
</dbReference>
<keyword evidence="7" id="KW-1185">Reference proteome</keyword>
<dbReference type="InterPro" id="IPR011057">
    <property type="entry name" value="Mss4-like_sf"/>
</dbReference>
<evidence type="ECO:0000256" key="3">
    <source>
        <dbReference type="ARBA" id="ARBA00022833"/>
    </source>
</evidence>
<organism evidence="6 7">
    <name type="scientific">Oceaniovalibus guishaninsula JLT2003</name>
    <dbReference type="NCBI Taxonomy" id="1231392"/>
    <lineage>
        <taxon>Bacteria</taxon>
        <taxon>Pseudomonadati</taxon>
        <taxon>Pseudomonadota</taxon>
        <taxon>Alphaproteobacteria</taxon>
        <taxon>Rhodobacterales</taxon>
        <taxon>Roseobacteraceae</taxon>
        <taxon>Oceaniovalibus</taxon>
    </lineage>
</organism>
<dbReference type="InterPro" id="IPR006913">
    <property type="entry name" value="CENP-V/GFA"/>
</dbReference>